<gene>
    <name evidence="1" type="ORF">ILYODFUR_011107</name>
</gene>
<keyword evidence="2" id="KW-1185">Reference proteome</keyword>
<accession>A0ABV0TTZ6</accession>
<organism evidence="1 2">
    <name type="scientific">Ilyodon furcidens</name>
    <name type="common">goldbreast splitfin</name>
    <dbReference type="NCBI Taxonomy" id="33524"/>
    <lineage>
        <taxon>Eukaryota</taxon>
        <taxon>Metazoa</taxon>
        <taxon>Chordata</taxon>
        <taxon>Craniata</taxon>
        <taxon>Vertebrata</taxon>
        <taxon>Euteleostomi</taxon>
        <taxon>Actinopterygii</taxon>
        <taxon>Neopterygii</taxon>
        <taxon>Teleostei</taxon>
        <taxon>Neoteleostei</taxon>
        <taxon>Acanthomorphata</taxon>
        <taxon>Ovalentaria</taxon>
        <taxon>Atherinomorphae</taxon>
        <taxon>Cyprinodontiformes</taxon>
        <taxon>Goodeidae</taxon>
        <taxon>Ilyodon</taxon>
    </lineage>
</organism>
<sequence length="117" mass="13083">MSISVPLPVPFMPCPGEPAIPFTTWLKMFENYMLVIAASGDGWPDARKRAVLLHAPGMESQRLFYTLPNTGDTFAAAISALKEHFVPKANVIAERHKFQNQNQNQLYCQVCAYKQGI</sequence>
<dbReference type="PANTHER" id="PTHR33198">
    <property type="entry name" value="ANK_REP_REGION DOMAIN-CONTAINING PROTEIN-RELATED"/>
    <property type="match status" value="1"/>
</dbReference>
<reference evidence="1 2" key="1">
    <citation type="submission" date="2021-06" db="EMBL/GenBank/DDBJ databases">
        <authorList>
            <person name="Palmer J.M."/>
        </authorList>
    </citation>
    <scope>NUCLEOTIDE SEQUENCE [LARGE SCALE GENOMIC DNA]</scope>
    <source>
        <strain evidence="2">if_2019</strain>
        <tissue evidence="1">Muscle</tissue>
    </source>
</reference>
<dbReference type="Proteomes" id="UP001482620">
    <property type="component" value="Unassembled WGS sequence"/>
</dbReference>
<comment type="caution">
    <text evidence="1">The sequence shown here is derived from an EMBL/GenBank/DDBJ whole genome shotgun (WGS) entry which is preliminary data.</text>
</comment>
<evidence type="ECO:0000313" key="1">
    <source>
        <dbReference type="EMBL" id="MEQ2236296.1"/>
    </source>
</evidence>
<proteinExistence type="predicted"/>
<name>A0ABV0TTZ6_9TELE</name>
<protein>
    <submittedName>
        <fullName evidence="1">Uncharacterized protein</fullName>
    </submittedName>
</protein>
<dbReference type="PANTHER" id="PTHR33198:SF20">
    <property type="entry name" value="RETROTRANSPOSON GAG DOMAIN-CONTAINING PROTEIN"/>
    <property type="match status" value="1"/>
</dbReference>
<dbReference type="EMBL" id="JAHRIQ010047169">
    <property type="protein sequence ID" value="MEQ2236296.1"/>
    <property type="molecule type" value="Genomic_DNA"/>
</dbReference>
<evidence type="ECO:0000313" key="2">
    <source>
        <dbReference type="Proteomes" id="UP001482620"/>
    </source>
</evidence>